<dbReference type="SUPFAM" id="SSF52058">
    <property type="entry name" value="L domain-like"/>
    <property type="match status" value="1"/>
</dbReference>
<comment type="caution">
    <text evidence="2">The sequence shown here is derived from an EMBL/GenBank/DDBJ whole genome shotgun (WGS) entry which is preliminary data.</text>
</comment>
<dbReference type="Pfam" id="PF24758">
    <property type="entry name" value="LRR_At5g56370"/>
    <property type="match status" value="1"/>
</dbReference>
<proteinExistence type="predicted"/>
<dbReference type="InterPro" id="IPR032675">
    <property type="entry name" value="LRR_dom_sf"/>
</dbReference>
<accession>A0AAV0R8T8</accession>
<evidence type="ECO:0000313" key="2">
    <source>
        <dbReference type="EMBL" id="CAI0552753.1"/>
    </source>
</evidence>
<protein>
    <recommendedName>
        <fullName evidence="1">FBD domain-containing protein</fullName>
    </recommendedName>
</protein>
<name>A0AAV0R8T8_9ROSI</name>
<keyword evidence="3" id="KW-1185">Reference proteome</keyword>
<dbReference type="Proteomes" id="UP001154282">
    <property type="component" value="Unassembled WGS sequence"/>
</dbReference>
<feature type="domain" description="FBD" evidence="1">
    <location>
        <begin position="344"/>
        <end position="417"/>
    </location>
</feature>
<dbReference type="InterPro" id="IPR055411">
    <property type="entry name" value="LRR_FXL15/At3g58940/PEG3-like"/>
</dbReference>
<sequence length="423" mass="48092">MDGPLNIPVTVTGKPRKGFMSLLSLTEHSERMKGIGESGDDRISQLPENVIHHILMLLPIKDAARTAFMSTIWRRHWRSIPRLVFDNGFARITEPSMMGKLILKIYKSLLVHDGPISKFVLAVPGLTPCDELDHIIFHLSGRGVQEFTLVLSIVAGHIYKLPSSLFTTRLNCLHLEGCLFIVPPWFVGFSKLTKLELRNVNLPSDFFESFLPKCPLLREVNLSHCEGPTNLELDAPRLMLFVFFGNRLQKMFFKRTPLLSALALNVDVFQKPNVVDLFASLPALQMLGILPDLLRVLANGGHIPSRFPKPLYRLQLLHVSGLLLASLEMQRVLACIIMSSPNLHTLVIQHLKVFKINDSLGGQFEMELVRLILATAPLLLRIQIHPYHRLSSKKVTKFMKEVMQYKRISKEAEIIYEWNDEED</sequence>
<dbReference type="InterPro" id="IPR053781">
    <property type="entry name" value="F-box_AtFBL13-like"/>
</dbReference>
<dbReference type="SMART" id="SM00579">
    <property type="entry name" value="FBD"/>
    <property type="match status" value="1"/>
</dbReference>
<dbReference type="Gene3D" id="3.80.10.10">
    <property type="entry name" value="Ribonuclease Inhibitor"/>
    <property type="match status" value="1"/>
</dbReference>
<dbReference type="InterPro" id="IPR001810">
    <property type="entry name" value="F-box_dom"/>
</dbReference>
<dbReference type="InterPro" id="IPR006566">
    <property type="entry name" value="FBD"/>
</dbReference>
<evidence type="ECO:0000313" key="3">
    <source>
        <dbReference type="Proteomes" id="UP001154282"/>
    </source>
</evidence>
<organism evidence="2 3">
    <name type="scientific">Linum tenue</name>
    <dbReference type="NCBI Taxonomy" id="586396"/>
    <lineage>
        <taxon>Eukaryota</taxon>
        <taxon>Viridiplantae</taxon>
        <taxon>Streptophyta</taxon>
        <taxon>Embryophyta</taxon>
        <taxon>Tracheophyta</taxon>
        <taxon>Spermatophyta</taxon>
        <taxon>Magnoliopsida</taxon>
        <taxon>eudicotyledons</taxon>
        <taxon>Gunneridae</taxon>
        <taxon>Pentapetalae</taxon>
        <taxon>rosids</taxon>
        <taxon>fabids</taxon>
        <taxon>Malpighiales</taxon>
        <taxon>Linaceae</taxon>
        <taxon>Linum</taxon>
    </lineage>
</organism>
<dbReference type="SUPFAM" id="SSF81383">
    <property type="entry name" value="F-box domain"/>
    <property type="match status" value="1"/>
</dbReference>
<dbReference type="PANTHER" id="PTHR31639:SF312">
    <property type="entry name" value="CYCLIN-LIKE F-BOX"/>
    <property type="match status" value="1"/>
</dbReference>
<dbReference type="AlphaFoldDB" id="A0AAV0R8T8"/>
<dbReference type="Pfam" id="PF00646">
    <property type="entry name" value="F-box"/>
    <property type="match status" value="1"/>
</dbReference>
<dbReference type="InterPro" id="IPR036047">
    <property type="entry name" value="F-box-like_dom_sf"/>
</dbReference>
<gene>
    <name evidence="2" type="ORF">LITE_LOCUS46571</name>
</gene>
<dbReference type="CDD" id="cd22160">
    <property type="entry name" value="F-box_AtFBL13-like"/>
    <property type="match status" value="1"/>
</dbReference>
<dbReference type="EMBL" id="CAMGYJ010000010">
    <property type="protein sequence ID" value="CAI0552753.1"/>
    <property type="molecule type" value="Genomic_DNA"/>
</dbReference>
<dbReference type="PANTHER" id="PTHR31639">
    <property type="entry name" value="F-BOX PROTEIN-LIKE"/>
    <property type="match status" value="1"/>
</dbReference>
<evidence type="ECO:0000259" key="1">
    <source>
        <dbReference type="SMART" id="SM00579"/>
    </source>
</evidence>
<reference evidence="2" key="1">
    <citation type="submission" date="2022-08" db="EMBL/GenBank/DDBJ databases">
        <authorList>
            <person name="Gutierrez-Valencia J."/>
        </authorList>
    </citation>
    <scope>NUCLEOTIDE SEQUENCE</scope>
</reference>